<name>A0ABS8CPU8_9RHOB</name>
<dbReference type="RefSeq" id="WP_226936117.1">
    <property type="nucleotide sequence ID" value="NZ_JACDXX010000011.1"/>
</dbReference>
<keyword evidence="3" id="KW-1185">Reference proteome</keyword>
<organism evidence="2 3">
    <name type="scientific">Pseudogemmobacter faecipullorum</name>
    <dbReference type="NCBI Taxonomy" id="2755041"/>
    <lineage>
        <taxon>Bacteria</taxon>
        <taxon>Pseudomonadati</taxon>
        <taxon>Pseudomonadota</taxon>
        <taxon>Alphaproteobacteria</taxon>
        <taxon>Rhodobacterales</taxon>
        <taxon>Paracoccaceae</taxon>
        <taxon>Pseudogemmobacter</taxon>
    </lineage>
</organism>
<evidence type="ECO:0000313" key="2">
    <source>
        <dbReference type="EMBL" id="MCB5410855.1"/>
    </source>
</evidence>
<evidence type="ECO:0000256" key="1">
    <source>
        <dbReference type="SAM" id="MobiDB-lite"/>
    </source>
</evidence>
<dbReference type="Proteomes" id="UP001198571">
    <property type="component" value="Unassembled WGS sequence"/>
</dbReference>
<protein>
    <recommendedName>
        <fullName evidence="4">Flagellar motor switch protein</fullName>
    </recommendedName>
</protein>
<comment type="caution">
    <text evidence="2">The sequence shown here is derived from an EMBL/GenBank/DDBJ whole genome shotgun (WGS) entry which is preliminary data.</text>
</comment>
<reference evidence="2 3" key="1">
    <citation type="submission" date="2020-07" db="EMBL/GenBank/DDBJ databases">
        <title>Pseudogemmobacter sp. nov., isolated from poultry manure in Taiwan.</title>
        <authorList>
            <person name="Lin S.-Y."/>
            <person name="Tang Y.-S."/>
            <person name="Young C.-C."/>
        </authorList>
    </citation>
    <scope>NUCLEOTIDE SEQUENCE [LARGE SCALE GENOMIC DNA]</scope>
    <source>
        <strain evidence="2 3">CC-YST710</strain>
    </source>
</reference>
<gene>
    <name evidence="2" type="ORF">H0485_12705</name>
</gene>
<evidence type="ECO:0008006" key="4">
    <source>
        <dbReference type="Google" id="ProtNLM"/>
    </source>
</evidence>
<accession>A0ABS8CPU8</accession>
<proteinExistence type="predicted"/>
<sequence length="102" mass="11171">MMISLLIDLVILAALAAALVWGVVLARRIARLQAALAELAPALQAFCDAVEQSERSVAEIRRETDRMSEAGLRAAPEPAKPATERQDLVRRFFAAARMRQEG</sequence>
<evidence type="ECO:0000313" key="3">
    <source>
        <dbReference type="Proteomes" id="UP001198571"/>
    </source>
</evidence>
<feature type="region of interest" description="Disordered" evidence="1">
    <location>
        <begin position="62"/>
        <end position="83"/>
    </location>
</feature>
<dbReference type="EMBL" id="JACDXX010000011">
    <property type="protein sequence ID" value="MCB5410855.1"/>
    <property type="molecule type" value="Genomic_DNA"/>
</dbReference>